<name>A0AA35NX60_9SAUR</name>
<evidence type="ECO:0000313" key="2">
    <source>
        <dbReference type="Proteomes" id="UP001178461"/>
    </source>
</evidence>
<accession>A0AA35NX60</accession>
<sequence length="85" mass="8740">MGCNASPGDERLAVGRRKLARNCTPPSLLASKAVLLAAPTGSASLASLVICVRVSPPALGKESRLLLLRGSCIGALSICRLLLDE</sequence>
<dbReference type="Proteomes" id="UP001178461">
    <property type="component" value="Chromosome 2"/>
</dbReference>
<proteinExistence type="predicted"/>
<gene>
    <name evidence="1" type="ORF">PODLI_1B030132</name>
</gene>
<evidence type="ECO:0000313" key="1">
    <source>
        <dbReference type="EMBL" id="CAI5767064.1"/>
    </source>
</evidence>
<dbReference type="AlphaFoldDB" id="A0AA35NX60"/>
<dbReference type="EMBL" id="OX395127">
    <property type="protein sequence ID" value="CAI5767064.1"/>
    <property type="molecule type" value="Genomic_DNA"/>
</dbReference>
<protein>
    <submittedName>
        <fullName evidence="1">Uncharacterized protein</fullName>
    </submittedName>
</protein>
<reference evidence="1" key="1">
    <citation type="submission" date="2022-12" db="EMBL/GenBank/DDBJ databases">
        <authorList>
            <person name="Alioto T."/>
            <person name="Alioto T."/>
            <person name="Gomez Garrido J."/>
        </authorList>
    </citation>
    <scope>NUCLEOTIDE SEQUENCE</scope>
</reference>
<keyword evidence="2" id="KW-1185">Reference proteome</keyword>
<organism evidence="1 2">
    <name type="scientific">Podarcis lilfordi</name>
    <name type="common">Lilford's wall lizard</name>
    <dbReference type="NCBI Taxonomy" id="74358"/>
    <lineage>
        <taxon>Eukaryota</taxon>
        <taxon>Metazoa</taxon>
        <taxon>Chordata</taxon>
        <taxon>Craniata</taxon>
        <taxon>Vertebrata</taxon>
        <taxon>Euteleostomi</taxon>
        <taxon>Lepidosauria</taxon>
        <taxon>Squamata</taxon>
        <taxon>Bifurcata</taxon>
        <taxon>Unidentata</taxon>
        <taxon>Episquamata</taxon>
        <taxon>Laterata</taxon>
        <taxon>Lacertibaenia</taxon>
        <taxon>Lacertidae</taxon>
        <taxon>Podarcis</taxon>
    </lineage>
</organism>